<dbReference type="EMBL" id="VLTM01000111">
    <property type="protein sequence ID" value="KAA0151796.1"/>
    <property type="molecule type" value="Genomic_DNA"/>
</dbReference>
<keyword evidence="1" id="KW-1133">Transmembrane helix</keyword>
<dbReference type="Proteomes" id="UP000325113">
    <property type="component" value="Unassembled WGS sequence"/>
</dbReference>
<gene>
    <name evidence="2" type="ORF">FNF31_06747</name>
</gene>
<evidence type="ECO:0000313" key="3">
    <source>
        <dbReference type="Proteomes" id="UP000325113"/>
    </source>
</evidence>
<feature type="transmembrane region" description="Helical" evidence="1">
    <location>
        <begin position="49"/>
        <end position="69"/>
    </location>
</feature>
<evidence type="ECO:0000256" key="1">
    <source>
        <dbReference type="SAM" id="Phobius"/>
    </source>
</evidence>
<proteinExistence type="predicted"/>
<reference evidence="2 3" key="1">
    <citation type="submission" date="2019-07" db="EMBL/GenBank/DDBJ databases">
        <title>Genomes of Cafeteria roenbergensis.</title>
        <authorList>
            <person name="Fischer M.G."/>
            <person name="Hackl T."/>
            <person name="Roman M."/>
        </authorList>
    </citation>
    <scope>NUCLEOTIDE SEQUENCE [LARGE SCALE GENOMIC DNA]</scope>
    <source>
        <strain evidence="2 3">Cflag</strain>
    </source>
</reference>
<sequence length="84" mass="8745">MLMLAGGAQLERSKLATGASEVSVPLSYVLLALLFSLQELSGWWSGPRTIARLAHFVGGVIGIAAAVWLGDGRLGPGTGHNPFE</sequence>
<comment type="caution">
    <text evidence="2">The sequence shown here is derived from an EMBL/GenBank/DDBJ whole genome shotgun (WGS) entry which is preliminary data.</text>
</comment>
<keyword evidence="1" id="KW-0472">Membrane</keyword>
<organism evidence="2 3">
    <name type="scientific">Cafeteria roenbergensis</name>
    <name type="common">Marine flagellate</name>
    <dbReference type="NCBI Taxonomy" id="33653"/>
    <lineage>
        <taxon>Eukaryota</taxon>
        <taxon>Sar</taxon>
        <taxon>Stramenopiles</taxon>
        <taxon>Bigyra</taxon>
        <taxon>Opalozoa</taxon>
        <taxon>Bicosoecida</taxon>
        <taxon>Cafeteriaceae</taxon>
        <taxon>Cafeteria</taxon>
    </lineage>
</organism>
<name>A0A5A8CFP9_CAFRO</name>
<feature type="transmembrane region" description="Helical" evidence="1">
    <location>
        <begin position="15"/>
        <end position="37"/>
    </location>
</feature>
<protein>
    <submittedName>
        <fullName evidence="2">Uncharacterized protein</fullName>
    </submittedName>
</protein>
<evidence type="ECO:0000313" key="2">
    <source>
        <dbReference type="EMBL" id="KAA0151796.1"/>
    </source>
</evidence>
<keyword evidence="1" id="KW-0812">Transmembrane</keyword>
<accession>A0A5A8CFP9</accession>
<dbReference type="AlphaFoldDB" id="A0A5A8CFP9"/>